<dbReference type="GO" id="GO:0005737">
    <property type="term" value="C:cytoplasm"/>
    <property type="evidence" value="ECO:0007669"/>
    <property type="project" value="UniProtKB-ARBA"/>
</dbReference>
<keyword evidence="1" id="KW-0863">Zinc-finger</keyword>
<accession>A0AAN8IL15</accession>
<reference evidence="3 4" key="1">
    <citation type="submission" date="2019-10" db="EMBL/GenBank/DDBJ databases">
        <title>Assembly and Annotation for the nematode Trichostrongylus colubriformis.</title>
        <authorList>
            <person name="Martin J."/>
        </authorList>
    </citation>
    <scope>NUCLEOTIDE SEQUENCE [LARGE SCALE GENOMIC DNA]</scope>
    <source>
        <strain evidence="3">G859</strain>
        <tissue evidence="3">Whole worm</tissue>
    </source>
</reference>
<dbReference type="PROSITE" id="PS50158">
    <property type="entry name" value="ZF_CCHC"/>
    <property type="match status" value="1"/>
</dbReference>
<dbReference type="GO" id="GO:0019899">
    <property type="term" value="F:enzyme binding"/>
    <property type="evidence" value="ECO:0007669"/>
    <property type="project" value="UniProtKB-ARBA"/>
</dbReference>
<dbReference type="InterPro" id="IPR036875">
    <property type="entry name" value="Znf_CCHC_sf"/>
</dbReference>
<name>A0AAN8IL15_TRICO</name>
<dbReference type="Gene3D" id="4.10.60.10">
    <property type="entry name" value="Zinc finger, CCHC-type"/>
    <property type="match status" value="1"/>
</dbReference>
<dbReference type="EMBL" id="WIXE01010595">
    <property type="protein sequence ID" value="KAK5977446.1"/>
    <property type="molecule type" value="Genomic_DNA"/>
</dbReference>
<evidence type="ECO:0000313" key="3">
    <source>
        <dbReference type="EMBL" id="KAK5977446.1"/>
    </source>
</evidence>
<gene>
    <name evidence="3" type="ORF">GCK32_020020</name>
</gene>
<dbReference type="AlphaFoldDB" id="A0AAN8IL15"/>
<evidence type="ECO:0000313" key="4">
    <source>
        <dbReference type="Proteomes" id="UP001331761"/>
    </source>
</evidence>
<keyword evidence="4" id="KW-1185">Reference proteome</keyword>
<proteinExistence type="predicted"/>
<organism evidence="3 4">
    <name type="scientific">Trichostrongylus colubriformis</name>
    <name type="common">Black scour worm</name>
    <dbReference type="NCBI Taxonomy" id="6319"/>
    <lineage>
        <taxon>Eukaryota</taxon>
        <taxon>Metazoa</taxon>
        <taxon>Ecdysozoa</taxon>
        <taxon>Nematoda</taxon>
        <taxon>Chromadorea</taxon>
        <taxon>Rhabditida</taxon>
        <taxon>Rhabditina</taxon>
        <taxon>Rhabditomorpha</taxon>
        <taxon>Strongyloidea</taxon>
        <taxon>Trichostrongylidae</taxon>
        <taxon>Trichostrongylus</taxon>
    </lineage>
</organism>
<dbReference type="SMART" id="SM00343">
    <property type="entry name" value="ZnF_C2HC"/>
    <property type="match status" value="1"/>
</dbReference>
<dbReference type="SUPFAM" id="SSF57756">
    <property type="entry name" value="Retrovirus zinc finger-like domains"/>
    <property type="match status" value="1"/>
</dbReference>
<keyword evidence="1" id="KW-0479">Metal-binding</keyword>
<sequence length="73" mass="8126">MKGNSPRPRRAEPSPSEPPRCYNCSGFGHIASQCPSPYNISLPILFISFFFYGQLMKEAGGEDEWTTRLTGAK</sequence>
<dbReference type="InterPro" id="IPR001878">
    <property type="entry name" value="Znf_CCHC"/>
</dbReference>
<dbReference type="Pfam" id="PF00098">
    <property type="entry name" value="zf-CCHC"/>
    <property type="match status" value="1"/>
</dbReference>
<dbReference type="Proteomes" id="UP001331761">
    <property type="component" value="Unassembled WGS sequence"/>
</dbReference>
<dbReference type="GO" id="GO:0008270">
    <property type="term" value="F:zinc ion binding"/>
    <property type="evidence" value="ECO:0007669"/>
    <property type="project" value="UniProtKB-KW"/>
</dbReference>
<dbReference type="GO" id="GO:0003676">
    <property type="term" value="F:nucleic acid binding"/>
    <property type="evidence" value="ECO:0007669"/>
    <property type="project" value="InterPro"/>
</dbReference>
<comment type="caution">
    <text evidence="3">The sequence shown here is derived from an EMBL/GenBank/DDBJ whole genome shotgun (WGS) entry which is preliminary data.</text>
</comment>
<feature type="domain" description="CCHC-type" evidence="2">
    <location>
        <begin position="20"/>
        <end position="36"/>
    </location>
</feature>
<evidence type="ECO:0000259" key="2">
    <source>
        <dbReference type="PROSITE" id="PS50158"/>
    </source>
</evidence>
<protein>
    <recommendedName>
        <fullName evidence="2">CCHC-type domain-containing protein</fullName>
    </recommendedName>
</protein>
<evidence type="ECO:0000256" key="1">
    <source>
        <dbReference type="PROSITE-ProRule" id="PRU00047"/>
    </source>
</evidence>
<keyword evidence="1" id="KW-0862">Zinc</keyword>